<evidence type="ECO:0008006" key="4">
    <source>
        <dbReference type="Google" id="ProtNLM"/>
    </source>
</evidence>
<sequence>MKLDRVLGVALIDRYARCDYIETAHGIFEEMPDRDLFAFISLISGLANHDLNTSAIEFLGGHPLLANTTFVGLREEFLANTSSDLARAFAILAFHCQRLPTAGAQPRWKPLALDYSEPQPQHHAKSLAPASADPFACDHATALRACTSRYPSHRAQPAARQSPHRAVSHHRMT</sequence>
<gene>
    <name evidence="2" type="ORF">TorRG33x02_219610</name>
</gene>
<dbReference type="Gene3D" id="1.25.40.10">
    <property type="entry name" value="Tetratricopeptide repeat domain"/>
    <property type="match status" value="1"/>
</dbReference>
<comment type="caution">
    <text evidence="2">The sequence shown here is derived from an EMBL/GenBank/DDBJ whole genome shotgun (WGS) entry which is preliminary data.</text>
</comment>
<evidence type="ECO:0000256" key="1">
    <source>
        <dbReference type="SAM" id="MobiDB-lite"/>
    </source>
</evidence>
<dbReference type="EMBL" id="JXTC01000198">
    <property type="protein sequence ID" value="PON82259.1"/>
    <property type="molecule type" value="Genomic_DNA"/>
</dbReference>
<reference evidence="3" key="1">
    <citation type="submission" date="2016-06" db="EMBL/GenBank/DDBJ databases">
        <title>Parallel loss of symbiosis genes in relatives of nitrogen-fixing non-legume Parasponia.</title>
        <authorList>
            <person name="Van Velzen R."/>
            <person name="Holmer R."/>
            <person name="Bu F."/>
            <person name="Rutten L."/>
            <person name="Van Zeijl A."/>
            <person name="Liu W."/>
            <person name="Santuari L."/>
            <person name="Cao Q."/>
            <person name="Sharma T."/>
            <person name="Shen D."/>
            <person name="Roswanjaya Y."/>
            <person name="Wardhani T."/>
            <person name="Kalhor M.S."/>
            <person name="Jansen J."/>
            <person name="Van den Hoogen J."/>
            <person name="Gungor B."/>
            <person name="Hartog M."/>
            <person name="Hontelez J."/>
            <person name="Verver J."/>
            <person name="Yang W.-C."/>
            <person name="Schijlen E."/>
            <person name="Repin R."/>
            <person name="Schilthuizen M."/>
            <person name="Schranz E."/>
            <person name="Heidstra R."/>
            <person name="Miyata K."/>
            <person name="Fedorova E."/>
            <person name="Kohlen W."/>
            <person name="Bisseling T."/>
            <person name="Smit S."/>
            <person name="Geurts R."/>
        </authorList>
    </citation>
    <scope>NUCLEOTIDE SEQUENCE [LARGE SCALE GENOMIC DNA]</scope>
    <source>
        <strain evidence="3">cv. RG33-2</strain>
    </source>
</reference>
<accession>A0A2P5E9N0</accession>
<evidence type="ECO:0000313" key="3">
    <source>
        <dbReference type="Proteomes" id="UP000237000"/>
    </source>
</evidence>
<dbReference type="InParanoid" id="A0A2P5E9N0"/>
<proteinExistence type="predicted"/>
<dbReference type="Proteomes" id="UP000237000">
    <property type="component" value="Unassembled WGS sequence"/>
</dbReference>
<feature type="compositionally biased region" description="Basic residues" evidence="1">
    <location>
        <begin position="162"/>
        <end position="173"/>
    </location>
</feature>
<name>A0A2P5E9N0_TREOI</name>
<dbReference type="STRING" id="63057.A0A2P5E9N0"/>
<keyword evidence="3" id="KW-1185">Reference proteome</keyword>
<organism evidence="2 3">
    <name type="scientific">Trema orientale</name>
    <name type="common">Charcoal tree</name>
    <name type="synonym">Celtis orientalis</name>
    <dbReference type="NCBI Taxonomy" id="63057"/>
    <lineage>
        <taxon>Eukaryota</taxon>
        <taxon>Viridiplantae</taxon>
        <taxon>Streptophyta</taxon>
        <taxon>Embryophyta</taxon>
        <taxon>Tracheophyta</taxon>
        <taxon>Spermatophyta</taxon>
        <taxon>Magnoliopsida</taxon>
        <taxon>eudicotyledons</taxon>
        <taxon>Gunneridae</taxon>
        <taxon>Pentapetalae</taxon>
        <taxon>rosids</taxon>
        <taxon>fabids</taxon>
        <taxon>Rosales</taxon>
        <taxon>Cannabaceae</taxon>
        <taxon>Trema</taxon>
    </lineage>
</organism>
<evidence type="ECO:0000313" key="2">
    <source>
        <dbReference type="EMBL" id="PON82259.1"/>
    </source>
</evidence>
<protein>
    <recommendedName>
        <fullName evidence="4">Pentatricopeptide repeat</fullName>
    </recommendedName>
</protein>
<dbReference type="AlphaFoldDB" id="A0A2P5E9N0"/>
<dbReference type="InterPro" id="IPR011990">
    <property type="entry name" value="TPR-like_helical_dom_sf"/>
</dbReference>
<feature type="region of interest" description="Disordered" evidence="1">
    <location>
        <begin position="149"/>
        <end position="173"/>
    </location>
</feature>